<keyword evidence="1" id="KW-0408">Iron</keyword>
<accession>A0AAD7CNN0</accession>
<organism evidence="3 4">
    <name type="scientific">Mycena rosella</name>
    <name type="common">Pink bonnet</name>
    <name type="synonym">Agaricus rosellus</name>
    <dbReference type="NCBI Taxonomy" id="1033263"/>
    <lineage>
        <taxon>Eukaryota</taxon>
        <taxon>Fungi</taxon>
        <taxon>Dikarya</taxon>
        <taxon>Basidiomycota</taxon>
        <taxon>Agaricomycotina</taxon>
        <taxon>Agaricomycetes</taxon>
        <taxon>Agaricomycetidae</taxon>
        <taxon>Agaricales</taxon>
        <taxon>Marasmiineae</taxon>
        <taxon>Mycenaceae</taxon>
        <taxon>Mycena</taxon>
    </lineage>
</organism>
<protein>
    <recommendedName>
        <fullName evidence="2">Fe2OG dioxygenase domain-containing protein</fullName>
    </recommendedName>
</protein>
<keyword evidence="1" id="KW-0560">Oxidoreductase</keyword>
<dbReference type="GO" id="GO:0046872">
    <property type="term" value="F:metal ion binding"/>
    <property type="evidence" value="ECO:0007669"/>
    <property type="project" value="UniProtKB-KW"/>
</dbReference>
<evidence type="ECO:0000313" key="3">
    <source>
        <dbReference type="EMBL" id="KAJ7655334.1"/>
    </source>
</evidence>
<dbReference type="Proteomes" id="UP001221757">
    <property type="component" value="Unassembled WGS sequence"/>
</dbReference>
<keyword evidence="4" id="KW-1185">Reference proteome</keyword>
<feature type="domain" description="Fe2OG dioxygenase" evidence="2">
    <location>
        <begin position="121"/>
        <end position="229"/>
    </location>
</feature>
<dbReference type="PROSITE" id="PS51471">
    <property type="entry name" value="FE2OG_OXY"/>
    <property type="match status" value="1"/>
</dbReference>
<dbReference type="InterPro" id="IPR005123">
    <property type="entry name" value="Oxoglu/Fe-dep_dioxygenase_dom"/>
</dbReference>
<dbReference type="AlphaFoldDB" id="A0AAD7CNN0"/>
<evidence type="ECO:0000256" key="1">
    <source>
        <dbReference type="RuleBase" id="RU003682"/>
    </source>
</evidence>
<dbReference type="GO" id="GO:0016491">
    <property type="term" value="F:oxidoreductase activity"/>
    <property type="evidence" value="ECO:0007669"/>
    <property type="project" value="UniProtKB-KW"/>
</dbReference>
<evidence type="ECO:0000259" key="2">
    <source>
        <dbReference type="PROSITE" id="PS51471"/>
    </source>
</evidence>
<comment type="caution">
    <text evidence="3">The sequence shown here is derived from an EMBL/GenBank/DDBJ whole genome shotgun (WGS) entry which is preliminary data.</text>
</comment>
<proteinExistence type="inferred from homology"/>
<dbReference type="EMBL" id="JARKIE010000313">
    <property type="protein sequence ID" value="KAJ7655334.1"/>
    <property type="molecule type" value="Genomic_DNA"/>
</dbReference>
<evidence type="ECO:0000313" key="4">
    <source>
        <dbReference type="Proteomes" id="UP001221757"/>
    </source>
</evidence>
<name>A0AAD7CNN0_MYCRO</name>
<gene>
    <name evidence="3" type="ORF">B0H17DRAFT_1021636</name>
</gene>
<dbReference type="PANTHER" id="PTHR33099">
    <property type="entry name" value="FE2OG DIOXYGENASE DOMAIN-CONTAINING PROTEIN"/>
    <property type="match status" value="1"/>
</dbReference>
<keyword evidence="1" id="KW-0479">Metal-binding</keyword>
<reference evidence="3" key="1">
    <citation type="submission" date="2023-03" db="EMBL/GenBank/DDBJ databases">
        <title>Massive genome expansion in bonnet fungi (Mycena s.s.) driven by repeated elements and novel gene families across ecological guilds.</title>
        <authorList>
            <consortium name="Lawrence Berkeley National Laboratory"/>
            <person name="Harder C.B."/>
            <person name="Miyauchi S."/>
            <person name="Viragh M."/>
            <person name="Kuo A."/>
            <person name="Thoen E."/>
            <person name="Andreopoulos B."/>
            <person name="Lu D."/>
            <person name="Skrede I."/>
            <person name="Drula E."/>
            <person name="Henrissat B."/>
            <person name="Morin E."/>
            <person name="Kohler A."/>
            <person name="Barry K."/>
            <person name="LaButti K."/>
            <person name="Morin E."/>
            <person name="Salamov A."/>
            <person name="Lipzen A."/>
            <person name="Mereny Z."/>
            <person name="Hegedus B."/>
            <person name="Baldrian P."/>
            <person name="Stursova M."/>
            <person name="Weitz H."/>
            <person name="Taylor A."/>
            <person name="Grigoriev I.V."/>
            <person name="Nagy L.G."/>
            <person name="Martin F."/>
            <person name="Kauserud H."/>
        </authorList>
    </citation>
    <scope>NUCLEOTIDE SEQUENCE</scope>
    <source>
        <strain evidence="3">CBHHK067</strain>
    </source>
</reference>
<comment type="similarity">
    <text evidence="1">Belongs to the iron/ascorbate-dependent oxidoreductase family.</text>
</comment>
<dbReference type="Pfam" id="PF13640">
    <property type="entry name" value="2OG-FeII_Oxy_3"/>
    <property type="match status" value="1"/>
</dbReference>
<dbReference type="PANTHER" id="PTHR33099:SF14">
    <property type="entry name" value="PROLYL 4-HYDROXYLASE ALPHA SUBUNIT FE(2+) 2OG DIOXYGENASE DOMAIN-CONTAINING PROTEIN"/>
    <property type="match status" value="1"/>
</dbReference>
<dbReference type="Gene3D" id="2.60.120.620">
    <property type="entry name" value="q2cbj1_9rhob like domain"/>
    <property type="match status" value="1"/>
</dbReference>
<dbReference type="InterPro" id="IPR044862">
    <property type="entry name" value="Pro_4_hyd_alph_FE2OG_OXY"/>
</dbReference>
<sequence>MSIVDQLKILRRSLKVHVPYTGGVHPVKAEDLLVFYATDEEGNARVVDLGNATEAHLTDMAAACQAATFGLNQTDVLDESYRKAGKMNLSRFSPHLDVVASGLLDAISPDILDGQDTDGDKILRAELLYKLNVYGPGSFFKAHKDTPRGEAMIGSLVVVFPTAHKGGELTLAHDETTWTFDSAAEIAAHGSLSTPAVAYVAFYSDVTHAVEPVVEGHRVTLTYNLFLTNRPTHTSAAVAGHRIVPAPENAFQDALRALLADREFFPAGGLLAYGLAHQYPMPTPPQGGSDTERAEVGFVLQLLKGSDARIRTVSERVGLATHVKMLYDSGDSNEVGHDVLADHVLFLEYVYEDNVPLRTEVEQRGIVLKRGPERRKVMRRGRRDDYEEPSEGVTVHWVTKITKLNRVGSGYVAQGNEASLAYVYGNAALFVSVPKIGEGVRADVVPA</sequence>